<keyword evidence="2" id="KW-1185">Reference proteome</keyword>
<dbReference type="Proteomes" id="UP001626628">
    <property type="component" value="Chromosome"/>
</dbReference>
<dbReference type="EMBL" id="CP147982">
    <property type="protein sequence ID" value="WXK74680.1"/>
    <property type="molecule type" value="Genomic_DNA"/>
</dbReference>
<evidence type="ECO:0000313" key="2">
    <source>
        <dbReference type="Proteomes" id="UP001626628"/>
    </source>
</evidence>
<evidence type="ECO:0000313" key="1">
    <source>
        <dbReference type="EMBL" id="WXK74680.1"/>
    </source>
</evidence>
<gene>
    <name evidence="1" type="ORF">WAB15_01070</name>
</gene>
<organism evidence="1 2">
    <name type="scientific">Streptomyces sirii</name>
    <dbReference type="NCBI Taxonomy" id="3127701"/>
    <lineage>
        <taxon>Bacteria</taxon>
        <taxon>Bacillati</taxon>
        <taxon>Actinomycetota</taxon>
        <taxon>Actinomycetes</taxon>
        <taxon>Kitasatosporales</taxon>
        <taxon>Streptomycetaceae</taxon>
        <taxon>Streptomyces</taxon>
    </lineage>
</organism>
<protein>
    <recommendedName>
        <fullName evidence="3">Beta-xylosidase</fullName>
    </recommendedName>
</protein>
<sequence length="488" mass="52712">MANASLRRLAIPVGIALALLLFLFLPTTGSAAPGRSGAGSAKALAQLPSDSYRTNPAGLVPGTAYDYAPSIMEDRTYRMWWCGAPHGDTVPGDDIMYAEADSPGGPFRQQRSVFNGRSDGWDQHTCDPSVLRVNGTYYMFYGGIKDPYPANRTEIGLATSTDGLNWQRANDGRPIISPSFDVNRPNKYGAGQPSAIYRDGKFYLLFTDTTGRGADAGGSGQFAWRSADPTFQKGVEVATAHGWRPRTDDNDRSFSVVKGFSVDWQYSDALDAFIVASNGPRQDGTVLHFLDGNDLRVHPYADGFVPGTWTEGPGIVSRPDKHARASSTGDCGRIPIDLVQSTTTFPPRTPGRFGLDLLSGKACTKLSPKRVGAIFEGYGIQVQGLPATYVTDGRRLQFAKAEPYLHVTGQRIGVSSETFHRIPYGASLHAGQKAVAATGRPGAFLLDDRRLWPVDSDKLITSNGSSLTRISTDDYDSHPVGPALRLRP</sequence>
<proteinExistence type="predicted"/>
<dbReference type="RefSeq" id="WP_407284916.1">
    <property type="nucleotide sequence ID" value="NZ_CP147982.1"/>
</dbReference>
<dbReference type="Gene3D" id="2.115.10.20">
    <property type="entry name" value="Glycosyl hydrolase domain, family 43"/>
    <property type="match status" value="2"/>
</dbReference>
<accession>A0ABZ2QEY2</accession>
<dbReference type="SUPFAM" id="SSF75005">
    <property type="entry name" value="Arabinanase/levansucrase/invertase"/>
    <property type="match status" value="2"/>
</dbReference>
<evidence type="ECO:0008006" key="3">
    <source>
        <dbReference type="Google" id="ProtNLM"/>
    </source>
</evidence>
<dbReference type="InterPro" id="IPR023296">
    <property type="entry name" value="Glyco_hydro_beta-prop_sf"/>
</dbReference>
<reference evidence="1 2" key="1">
    <citation type="submission" date="2024-03" db="EMBL/GenBank/DDBJ databases">
        <title>The complete genome of Streptomyces sirii sp.nov.</title>
        <authorList>
            <person name="Zakalyukina Y.V."/>
            <person name="Belik A.R."/>
            <person name="Biryukov M.V."/>
            <person name="Baturina O.A."/>
            <person name="Kabilov M.R."/>
        </authorList>
    </citation>
    <scope>NUCLEOTIDE SEQUENCE [LARGE SCALE GENOMIC DNA]</scope>
    <source>
        <strain evidence="1 2">BP-8</strain>
    </source>
</reference>
<name>A0ABZ2QEY2_9ACTN</name>